<dbReference type="EMBL" id="NIDE01000004">
    <property type="protein sequence ID" value="OWK43160.1"/>
    <property type="molecule type" value="Genomic_DNA"/>
</dbReference>
<keyword evidence="1" id="KW-1133">Transmembrane helix</keyword>
<keyword evidence="1" id="KW-0812">Transmembrane</keyword>
<evidence type="ECO:0000313" key="2">
    <source>
        <dbReference type="EMBL" id="OWK43160.1"/>
    </source>
</evidence>
<keyword evidence="1" id="KW-0472">Membrane</keyword>
<keyword evidence="3" id="KW-1185">Reference proteome</keyword>
<dbReference type="Proteomes" id="UP000214646">
    <property type="component" value="Unassembled WGS sequence"/>
</dbReference>
<proteinExistence type="predicted"/>
<evidence type="ECO:0008006" key="4">
    <source>
        <dbReference type="Google" id="ProtNLM"/>
    </source>
</evidence>
<feature type="transmembrane region" description="Helical" evidence="1">
    <location>
        <begin position="346"/>
        <end position="379"/>
    </location>
</feature>
<evidence type="ECO:0000313" key="3">
    <source>
        <dbReference type="Proteomes" id="UP000214646"/>
    </source>
</evidence>
<gene>
    <name evidence="2" type="ORF">FRUB_02759</name>
</gene>
<feature type="transmembrane region" description="Helical" evidence="1">
    <location>
        <begin position="256"/>
        <end position="278"/>
    </location>
</feature>
<protein>
    <recommendedName>
        <fullName evidence="4">Glycosyltransferase RgtA/B/C/D-like domain-containing protein</fullName>
    </recommendedName>
</protein>
<sequence>MAGVITCLALVASVPLFLRMPPWCDVTLYDVAASNLLRGGLHYRDVFDTNTPGFVWALTALRSVVGPGSEPLMAADLLIVAGIVLLLDRLAARAGANRAARAWAVAAAALYYPFTTEACHAQRDVWMLLPALAAVAVRVSRLVEPAGDPRPRIFARAALEGVLWGTAVWIKPHVVIPAVTVWLTTAPRVFAVGRWRAVAADLLGNIAGGGTVGAAGIGYLIASGTWPYFVDVFTFWNTGYAAQMWSELPQRFDLQLLYFAPWSYLQLLAVPLAILSLVDARPWVLDPRRQSELGPVGRWLPAWLWDGSATDAERYARVAIAAAYLGWTAQAIFLQRQFRYVHVPEILILFALLAAHRWVMVCGVMGWLAVTSLVVLAGWAAEPAPLPGYGSDSPTPDIFLRHPLADPERMSWWPACWRTGLSPVAYRERMAALGQIKEFHAAIEWVELGEIADELRRRGVKDGEVLGWHDAPHAVYGLLGVRPGFRFQHVSHMRGIGPAQEQRLLDEFRAAVPHVRYVVSDLYRAGAVDPDLIGGDFTATSPDLLPPTMSPDLRAEFPWDQPAVFRSAHGRGRYLIHALTRPINLGVEDK</sequence>
<accession>A0A225DNX2</accession>
<name>A0A225DNX2_9BACT</name>
<comment type="caution">
    <text evidence="2">The sequence shown here is derived from an EMBL/GenBank/DDBJ whole genome shotgun (WGS) entry which is preliminary data.</text>
</comment>
<reference evidence="3" key="1">
    <citation type="submission" date="2017-06" db="EMBL/GenBank/DDBJ databases">
        <title>Genome analysis of Fimbriiglobus ruber SP5, the first member of the order Planctomycetales with confirmed chitinolytic capability.</title>
        <authorList>
            <person name="Ravin N.V."/>
            <person name="Rakitin A.L."/>
            <person name="Ivanova A.A."/>
            <person name="Beletsky A.V."/>
            <person name="Kulichevskaya I.S."/>
            <person name="Mardanov A.V."/>
            <person name="Dedysh S.N."/>
        </authorList>
    </citation>
    <scope>NUCLEOTIDE SEQUENCE [LARGE SCALE GENOMIC DNA]</scope>
    <source>
        <strain evidence="3">SP5</strain>
    </source>
</reference>
<dbReference type="AlphaFoldDB" id="A0A225DNX2"/>
<organism evidence="2 3">
    <name type="scientific">Fimbriiglobus ruber</name>
    <dbReference type="NCBI Taxonomy" id="1908690"/>
    <lineage>
        <taxon>Bacteria</taxon>
        <taxon>Pseudomonadati</taxon>
        <taxon>Planctomycetota</taxon>
        <taxon>Planctomycetia</taxon>
        <taxon>Gemmatales</taxon>
        <taxon>Gemmataceae</taxon>
        <taxon>Fimbriiglobus</taxon>
    </lineage>
</organism>
<evidence type="ECO:0000256" key="1">
    <source>
        <dbReference type="SAM" id="Phobius"/>
    </source>
</evidence>